<name>A0A2G8SKX7_9APHY</name>
<evidence type="ECO:0000259" key="1">
    <source>
        <dbReference type="Pfam" id="PF12697"/>
    </source>
</evidence>
<dbReference type="OrthoDB" id="3466517at2759"/>
<feature type="domain" description="AB hydrolase-1" evidence="1">
    <location>
        <begin position="29"/>
        <end position="366"/>
    </location>
</feature>
<evidence type="ECO:0000313" key="2">
    <source>
        <dbReference type="EMBL" id="PIL34393.1"/>
    </source>
</evidence>
<reference evidence="2 3" key="1">
    <citation type="journal article" date="2015" name="Sci. Rep.">
        <title>Chromosome-level genome map provides insights into diverse defense mechanisms in the medicinal fungus Ganoderma sinense.</title>
        <authorList>
            <person name="Zhu Y."/>
            <person name="Xu J."/>
            <person name="Sun C."/>
            <person name="Zhou S."/>
            <person name="Xu H."/>
            <person name="Nelson D.R."/>
            <person name="Qian J."/>
            <person name="Song J."/>
            <person name="Luo H."/>
            <person name="Xiang L."/>
            <person name="Li Y."/>
            <person name="Xu Z."/>
            <person name="Ji A."/>
            <person name="Wang L."/>
            <person name="Lu S."/>
            <person name="Hayward A."/>
            <person name="Sun W."/>
            <person name="Li X."/>
            <person name="Schwartz D.C."/>
            <person name="Wang Y."/>
            <person name="Chen S."/>
        </authorList>
    </citation>
    <scope>NUCLEOTIDE SEQUENCE [LARGE SCALE GENOMIC DNA]</scope>
    <source>
        <strain evidence="2 3">ZZ0214-1</strain>
    </source>
</reference>
<accession>A0A2G8SKX7</accession>
<dbReference type="Proteomes" id="UP000230002">
    <property type="component" value="Unassembled WGS sequence"/>
</dbReference>
<dbReference type="Pfam" id="PF12697">
    <property type="entry name" value="Abhydrolase_6"/>
    <property type="match status" value="1"/>
</dbReference>
<protein>
    <recommendedName>
        <fullName evidence="1">AB hydrolase-1 domain-containing protein</fullName>
    </recommendedName>
</protein>
<sequence length="379" mass="41952">MASNESTGQRLGVFHDTGAPEGSADYTTLVIVHGYVWHGGVFTRLLPLAKEYNTRVILLNRRGYPGSAPYTDEELASFPELPPGDVIQEKVDEAGKKLDVWMRERTYEILHFLEDLVKADSIPQTQPGKNVGGIVVVGWSFAALMALSIVSYGPTFPANNDVDLGKYLRRVVMHDPGLGVLGYIAKEGTYQPALDVSLSEEQRAAAFDAWIGGYYAHGSTLDSLASMPLAEPPSTISTLSPEEKVAMTHPFPDVTVLDLKVTELGVRTGLTATLRERALYDKNKLPGRQDGGSANKLEEAGDGPDTWREVELRLVWCEKSVMQVPYGMMLLGLELEEARKTGAWIRDVRIVRVKEGNHFVHWDHPALAMRAFLRDELEF</sequence>
<evidence type="ECO:0000313" key="3">
    <source>
        <dbReference type="Proteomes" id="UP000230002"/>
    </source>
</evidence>
<dbReference type="EMBL" id="AYKW01000005">
    <property type="protein sequence ID" value="PIL34393.1"/>
    <property type="molecule type" value="Genomic_DNA"/>
</dbReference>
<gene>
    <name evidence="2" type="ORF">GSI_03168</name>
</gene>
<dbReference type="SUPFAM" id="SSF53474">
    <property type="entry name" value="alpha/beta-Hydrolases"/>
    <property type="match status" value="1"/>
</dbReference>
<dbReference type="AlphaFoldDB" id="A0A2G8SKX7"/>
<dbReference type="InterPro" id="IPR029058">
    <property type="entry name" value="AB_hydrolase_fold"/>
</dbReference>
<keyword evidence="3" id="KW-1185">Reference proteome</keyword>
<proteinExistence type="predicted"/>
<comment type="caution">
    <text evidence="2">The sequence shown here is derived from an EMBL/GenBank/DDBJ whole genome shotgun (WGS) entry which is preliminary data.</text>
</comment>
<dbReference type="InterPro" id="IPR000073">
    <property type="entry name" value="AB_hydrolase_1"/>
</dbReference>
<dbReference type="Gene3D" id="3.40.50.1820">
    <property type="entry name" value="alpha/beta hydrolase"/>
    <property type="match status" value="1"/>
</dbReference>
<organism evidence="2 3">
    <name type="scientific">Ganoderma sinense ZZ0214-1</name>
    <dbReference type="NCBI Taxonomy" id="1077348"/>
    <lineage>
        <taxon>Eukaryota</taxon>
        <taxon>Fungi</taxon>
        <taxon>Dikarya</taxon>
        <taxon>Basidiomycota</taxon>
        <taxon>Agaricomycotina</taxon>
        <taxon>Agaricomycetes</taxon>
        <taxon>Polyporales</taxon>
        <taxon>Polyporaceae</taxon>
        <taxon>Ganoderma</taxon>
    </lineage>
</organism>